<evidence type="ECO:0000313" key="2">
    <source>
        <dbReference type="EMBL" id="GAH82222.1"/>
    </source>
</evidence>
<sequence length="212" mass="23949">KTGTGKGFETEYRQSAEEAGLTTPELSQEKRETFDRRMEEIAEEIGESTANMIRAGVKTNREINELKRDGYAEKEAYERKITDTDTKVDTLRKYLEMRKRMEALQAEERPDITLVQQTLEGTPEDEVAQSVREIRYGNGVKIDTEVTTEDFAQSLMAAEEELKAERQAALNSSMLEKIKANPGGVQKWIANGNYNGFNSIALSVLKTEGLDR</sequence>
<accession>X1IKI6</accession>
<protein>
    <submittedName>
        <fullName evidence="2">Uncharacterized protein</fullName>
    </submittedName>
</protein>
<feature type="region of interest" description="Disordered" evidence="1">
    <location>
        <begin position="1"/>
        <end position="35"/>
    </location>
</feature>
<proteinExistence type="predicted"/>
<feature type="non-terminal residue" evidence="2">
    <location>
        <position position="212"/>
    </location>
</feature>
<organism evidence="2">
    <name type="scientific">marine sediment metagenome</name>
    <dbReference type="NCBI Taxonomy" id="412755"/>
    <lineage>
        <taxon>unclassified sequences</taxon>
        <taxon>metagenomes</taxon>
        <taxon>ecological metagenomes</taxon>
    </lineage>
</organism>
<feature type="non-terminal residue" evidence="2">
    <location>
        <position position="1"/>
    </location>
</feature>
<comment type="caution">
    <text evidence="2">The sequence shown here is derived from an EMBL/GenBank/DDBJ whole genome shotgun (WGS) entry which is preliminary data.</text>
</comment>
<evidence type="ECO:0000256" key="1">
    <source>
        <dbReference type="SAM" id="MobiDB-lite"/>
    </source>
</evidence>
<dbReference type="EMBL" id="BARU01042196">
    <property type="protein sequence ID" value="GAH82222.1"/>
    <property type="molecule type" value="Genomic_DNA"/>
</dbReference>
<gene>
    <name evidence="2" type="ORF">S03H2_64883</name>
</gene>
<name>X1IKI6_9ZZZZ</name>
<dbReference type="AlphaFoldDB" id="X1IKI6"/>
<reference evidence="2" key="1">
    <citation type="journal article" date="2014" name="Front. Microbiol.">
        <title>High frequency of phylogenetically diverse reductive dehalogenase-homologous genes in deep subseafloor sedimentary metagenomes.</title>
        <authorList>
            <person name="Kawai M."/>
            <person name="Futagami T."/>
            <person name="Toyoda A."/>
            <person name="Takaki Y."/>
            <person name="Nishi S."/>
            <person name="Hori S."/>
            <person name="Arai W."/>
            <person name="Tsubouchi T."/>
            <person name="Morono Y."/>
            <person name="Uchiyama I."/>
            <person name="Ito T."/>
            <person name="Fujiyama A."/>
            <person name="Inagaki F."/>
            <person name="Takami H."/>
        </authorList>
    </citation>
    <scope>NUCLEOTIDE SEQUENCE</scope>
    <source>
        <strain evidence="2">Expedition CK06-06</strain>
    </source>
</reference>